<protein>
    <submittedName>
        <fullName evidence="2">SapC family protein</fullName>
    </submittedName>
</protein>
<dbReference type="AlphaFoldDB" id="A0A6H1WTP9"/>
<evidence type="ECO:0000313" key="2">
    <source>
        <dbReference type="EMBL" id="QJA06551.1"/>
    </source>
</evidence>
<dbReference type="EMBL" id="CP042909">
    <property type="protein sequence ID" value="QJA06551.1"/>
    <property type="molecule type" value="Genomic_DNA"/>
</dbReference>
<proteinExistence type="predicted"/>
<evidence type="ECO:0000256" key="1">
    <source>
        <dbReference type="SAM" id="Coils"/>
    </source>
</evidence>
<gene>
    <name evidence="2" type="ORF">FVE67_06970</name>
</gene>
<dbReference type="InterPro" id="IPR010836">
    <property type="entry name" value="SapC"/>
</dbReference>
<keyword evidence="1" id="KW-0175">Coiled coil</keyword>
<dbReference type="Pfam" id="PF07277">
    <property type="entry name" value="SapC"/>
    <property type="match status" value="1"/>
</dbReference>
<evidence type="ECO:0000313" key="3">
    <source>
        <dbReference type="Proteomes" id="UP000501253"/>
    </source>
</evidence>
<accession>A0A6H1WTP9</accession>
<organism evidence="2 3">
    <name type="scientific">Thermosulfurimonas marina</name>
    <dbReference type="NCBI Taxonomy" id="2047767"/>
    <lineage>
        <taxon>Bacteria</taxon>
        <taxon>Pseudomonadati</taxon>
        <taxon>Thermodesulfobacteriota</taxon>
        <taxon>Thermodesulfobacteria</taxon>
        <taxon>Thermodesulfobacteriales</taxon>
        <taxon>Thermodesulfobacteriaceae</taxon>
        <taxon>Thermosulfurimonas</taxon>
    </lineage>
</organism>
<feature type="coiled-coil region" evidence="1">
    <location>
        <begin position="131"/>
        <end position="158"/>
    </location>
</feature>
<dbReference type="Proteomes" id="UP000501253">
    <property type="component" value="Chromosome"/>
</dbReference>
<sequence length="233" mass="26718">MFANMVPLDPERHAHKRILRPSGYDFAQSWELIPIGFSEIVPCSMWYPVFFARREERYGVFAMLGAGNTNIFVNPDGTWKTGIIPSLVRAYPFSLSPTPEGDFTILVDESALTEEKGEPLFEEKGQPSPYLENIKTELTRIAQDLHRAESMLKEVAEEGLLTLLSVKHSFTFGSLDLKNALTTNMHAFIKIKPEKLYYFNTKGYLPLLFTQNFSLRNFALFEIFKEYQGQIPF</sequence>
<keyword evidence="3" id="KW-1185">Reference proteome</keyword>
<dbReference type="KEGG" id="tmai:FVE67_06970"/>
<dbReference type="RefSeq" id="WP_168719903.1">
    <property type="nucleotide sequence ID" value="NZ_CP042909.1"/>
</dbReference>
<name>A0A6H1WTP9_9BACT</name>
<reference evidence="2 3" key="1">
    <citation type="submission" date="2019-08" db="EMBL/GenBank/DDBJ databases">
        <title>Complete genome sequence of Thermosulfurimonas marina SU872T, an anaerobic thermophilic chemolithoautotrophic bacterium isolated from a shallow marine hydrothermal vent.</title>
        <authorList>
            <person name="Allioux M."/>
            <person name="Jebbar M."/>
            <person name="Slobodkina G."/>
            <person name="Slobodkin A."/>
            <person name="Moalic Y."/>
            <person name="Frolova A."/>
            <person name="Shao Z."/>
            <person name="Alain K."/>
        </authorList>
    </citation>
    <scope>NUCLEOTIDE SEQUENCE [LARGE SCALE GENOMIC DNA]</scope>
    <source>
        <strain evidence="2 3">SU872</strain>
    </source>
</reference>